<dbReference type="Gene3D" id="1.20.5.170">
    <property type="match status" value="1"/>
</dbReference>
<feature type="compositionally biased region" description="Polar residues" evidence="1">
    <location>
        <begin position="10"/>
        <end position="47"/>
    </location>
</feature>
<name>A0AAV9IHH2_9RHOD</name>
<dbReference type="AlphaFoldDB" id="A0AAV9IHH2"/>
<feature type="compositionally biased region" description="Basic and acidic residues" evidence="1">
    <location>
        <begin position="77"/>
        <end position="99"/>
    </location>
</feature>
<protein>
    <recommendedName>
        <fullName evidence="4">BZIP domain-containing protein</fullName>
    </recommendedName>
</protein>
<evidence type="ECO:0008006" key="4">
    <source>
        <dbReference type="Google" id="ProtNLM"/>
    </source>
</evidence>
<evidence type="ECO:0000313" key="3">
    <source>
        <dbReference type="Proteomes" id="UP001300502"/>
    </source>
</evidence>
<dbReference type="Proteomes" id="UP001300502">
    <property type="component" value="Unassembled WGS sequence"/>
</dbReference>
<accession>A0AAV9IHH2</accession>
<reference evidence="2 3" key="1">
    <citation type="submission" date="2022-07" db="EMBL/GenBank/DDBJ databases">
        <title>Genome-wide signatures of adaptation to extreme environments.</title>
        <authorList>
            <person name="Cho C.H."/>
            <person name="Yoon H.S."/>
        </authorList>
    </citation>
    <scope>NUCLEOTIDE SEQUENCE [LARGE SCALE GENOMIC DNA]</scope>
    <source>
        <strain evidence="2 3">108.79 E11</strain>
    </source>
</reference>
<organism evidence="2 3">
    <name type="scientific">Galdieria yellowstonensis</name>
    <dbReference type="NCBI Taxonomy" id="3028027"/>
    <lineage>
        <taxon>Eukaryota</taxon>
        <taxon>Rhodophyta</taxon>
        <taxon>Bangiophyceae</taxon>
        <taxon>Galdieriales</taxon>
        <taxon>Galdieriaceae</taxon>
        <taxon>Galdieria</taxon>
    </lineage>
</organism>
<feature type="compositionally biased region" description="Polar residues" evidence="1">
    <location>
        <begin position="65"/>
        <end position="76"/>
    </location>
</feature>
<feature type="region of interest" description="Disordered" evidence="1">
    <location>
        <begin position="201"/>
        <end position="222"/>
    </location>
</feature>
<sequence>MNVHFKSQMDDQTTLESLSSCSFQPPTFKPTNSMETLDIESNSVQNTCDKEPSSSDCSISKDSLTHSYQRAASTGQTEKHIDSSKNKLQAEGKVSQEDLKRERNRRLAREFRARKKEEIRLYRSTIVNLTQKVRTLAAENQRLQQVIKEIQGKTTALNAERKAEKYKDEQIQKLQKQVLLQQLLLHRLKDNTAQDLWRQREKQKSCPQNERNHPLFPQESYSTPLPPINTLTQSCGNTDPLYSREQVETKPNRTVSSLCDIPLSNFICRESSVEPEKSAEPRMEISSAIRSPDISQGFNISSLCTPIVDSPVVCCNRSDPSVNMHS</sequence>
<comment type="caution">
    <text evidence="2">The sequence shown here is derived from an EMBL/GenBank/DDBJ whole genome shotgun (WGS) entry which is preliminary data.</text>
</comment>
<evidence type="ECO:0000313" key="2">
    <source>
        <dbReference type="EMBL" id="KAK4526666.1"/>
    </source>
</evidence>
<dbReference type="EMBL" id="JANCYU010000042">
    <property type="protein sequence ID" value="KAK4526666.1"/>
    <property type="molecule type" value="Genomic_DNA"/>
</dbReference>
<evidence type="ECO:0000256" key="1">
    <source>
        <dbReference type="SAM" id="MobiDB-lite"/>
    </source>
</evidence>
<proteinExistence type="predicted"/>
<feature type="region of interest" description="Disordered" evidence="1">
    <location>
        <begin position="1"/>
        <end position="99"/>
    </location>
</feature>
<gene>
    <name evidence="2" type="ORF">GAYE_SCF26G4582</name>
</gene>
<keyword evidence="3" id="KW-1185">Reference proteome</keyword>